<sequence length="289" mass="30586">MRNRWSLVAAVLAVLTVILLATGIFSTQKKQSLQDQLADERQLAQQIENLSSVAISDTQAKKSLDEMLNQQKSQLPDAAFTDVEAHASDGLSSGITDAISSATDISVNSSDASARALATDFTAQWLDFADTQKLNGFSASQALVSVKDAASNATCPAEEKNAEDQQTAEGTDSLTALVQSLDAAGYLASVTNARADVENTDSALAQRIESQGQEAQNISENLRTSTECAVAPIAQLPGYDLSNDSPSASFDSLETRIHDNALAFLGDEKFSGENFRSARANAVLAATEF</sequence>
<dbReference type="EMBL" id="CP061539">
    <property type="protein sequence ID" value="QNV37250.1"/>
    <property type="molecule type" value="Genomic_DNA"/>
</dbReference>
<reference evidence="1 2" key="1">
    <citation type="submission" date="2020-09" db="EMBL/GenBank/DDBJ databases">
        <title>Investigation of environmental microbes.</title>
        <authorList>
            <person name="Ou Y."/>
            <person name="Kang Q."/>
        </authorList>
    </citation>
    <scope>NUCLEOTIDE SEQUENCE [LARGE SCALE GENOMIC DNA]</scope>
    <source>
        <strain evidence="1 2">KJZ-14</strain>
    </source>
</reference>
<accession>A0A7H2BC54</accession>
<dbReference type="Proteomes" id="UP000516404">
    <property type="component" value="Chromosome"/>
</dbReference>
<dbReference type="AlphaFoldDB" id="A0A7H2BC54"/>
<dbReference type="KEGG" id="rter:IDM49_08355"/>
<protein>
    <submittedName>
        <fullName evidence="1">Uncharacterized protein</fullName>
    </submittedName>
</protein>
<gene>
    <name evidence="1" type="ORF">IDM49_08355</name>
</gene>
<evidence type="ECO:0000313" key="1">
    <source>
        <dbReference type="EMBL" id="QNV37250.1"/>
    </source>
</evidence>
<organism evidence="1 2">
    <name type="scientific">Rothia terrae</name>
    <dbReference type="NCBI Taxonomy" id="396015"/>
    <lineage>
        <taxon>Bacteria</taxon>
        <taxon>Bacillati</taxon>
        <taxon>Actinomycetota</taxon>
        <taxon>Actinomycetes</taxon>
        <taxon>Micrococcales</taxon>
        <taxon>Micrococcaceae</taxon>
        <taxon>Rothia</taxon>
    </lineage>
</organism>
<evidence type="ECO:0000313" key="2">
    <source>
        <dbReference type="Proteomes" id="UP000516404"/>
    </source>
</evidence>
<keyword evidence="2" id="KW-1185">Reference proteome</keyword>
<proteinExistence type="predicted"/>
<name>A0A7H2BC54_9MICC</name>
<dbReference type="GeneID" id="96624251"/>
<dbReference type="RefSeq" id="WP_190724171.1">
    <property type="nucleotide sequence ID" value="NZ_CP061539.1"/>
</dbReference>